<evidence type="ECO:0000313" key="3">
    <source>
        <dbReference type="EMBL" id="RKD73562.1"/>
    </source>
</evidence>
<evidence type="ECO:0000313" key="4">
    <source>
        <dbReference type="Proteomes" id="UP000285120"/>
    </source>
</evidence>
<dbReference type="GO" id="GO:0016787">
    <property type="term" value="F:hydrolase activity"/>
    <property type="evidence" value="ECO:0007669"/>
    <property type="project" value="UniProtKB-KW"/>
</dbReference>
<dbReference type="InterPro" id="IPR050300">
    <property type="entry name" value="GDXG_lipolytic_enzyme"/>
</dbReference>
<protein>
    <submittedName>
        <fullName evidence="3">Acetyl esterase</fullName>
    </submittedName>
</protein>
<name>A0A419V561_9BACL</name>
<keyword evidence="1" id="KW-0378">Hydrolase</keyword>
<keyword evidence="4" id="KW-1185">Reference proteome</keyword>
<comment type="caution">
    <text evidence="3">The sequence shown here is derived from an EMBL/GenBank/DDBJ whole genome shotgun (WGS) entry which is preliminary data.</text>
</comment>
<dbReference type="AlphaFoldDB" id="A0A419V561"/>
<dbReference type="EMBL" id="RAPK01000008">
    <property type="protein sequence ID" value="RKD73562.1"/>
    <property type="molecule type" value="Genomic_DNA"/>
</dbReference>
<dbReference type="InterPro" id="IPR013094">
    <property type="entry name" value="AB_hydrolase_3"/>
</dbReference>
<gene>
    <name evidence="3" type="ORF">ATL39_1858</name>
</gene>
<proteinExistence type="predicted"/>
<evidence type="ECO:0000256" key="1">
    <source>
        <dbReference type="ARBA" id="ARBA00022801"/>
    </source>
</evidence>
<sequence>MHPYKMQLYTVVLRTLQKQLSRFSPFHIAPPLSITTDVSFILETAAGFTQIHMYYPPADPGTNMPVFVNLHGGGFFMGRARDDEGWGKYVAAQTPCIVVNVEYHLAPKTQFPVTLFEIRDVLSWLHENQSALGLDMARYSLGGHSAGGNLAAASVLLLRDTGTPLPVVQILDSPILDLDTSPRCKPVVSGAIPAAIAELFAASYLKDYQNRRHPYISPLYEPYLEGLPPALLFTPEFDSLAREAKEYAGRLREARTSADFYTFPGTFHAFTHNGKKESAQQAWDLIIKTLRTHLKKPDLSAGK</sequence>
<dbReference type="Pfam" id="PF07859">
    <property type="entry name" value="Abhydrolase_3"/>
    <property type="match status" value="1"/>
</dbReference>
<feature type="domain" description="Alpha/beta hydrolase fold-3" evidence="2">
    <location>
        <begin position="68"/>
        <end position="271"/>
    </location>
</feature>
<accession>A0A419V561</accession>
<dbReference type="Gene3D" id="3.40.50.1820">
    <property type="entry name" value="alpha/beta hydrolase"/>
    <property type="match status" value="1"/>
</dbReference>
<reference evidence="3 4" key="1">
    <citation type="submission" date="2018-09" db="EMBL/GenBank/DDBJ databases">
        <title>Genomic Encyclopedia of Archaeal and Bacterial Type Strains, Phase II (KMG-II): from individual species to whole genera.</title>
        <authorList>
            <person name="Goeker M."/>
        </authorList>
    </citation>
    <scope>NUCLEOTIDE SEQUENCE [LARGE SCALE GENOMIC DNA]</scope>
    <source>
        <strain evidence="3 4">DSM 17008</strain>
    </source>
</reference>
<dbReference type="InterPro" id="IPR029058">
    <property type="entry name" value="AB_hydrolase_fold"/>
</dbReference>
<dbReference type="SUPFAM" id="SSF53474">
    <property type="entry name" value="alpha/beta-Hydrolases"/>
    <property type="match status" value="1"/>
</dbReference>
<dbReference type="RefSeq" id="WP_170146886.1">
    <property type="nucleotide sequence ID" value="NZ_RAPK01000008.1"/>
</dbReference>
<evidence type="ECO:0000259" key="2">
    <source>
        <dbReference type="Pfam" id="PF07859"/>
    </source>
</evidence>
<dbReference type="PANTHER" id="PTHR48081">
    <property type="entry name" value="AB HYDROLASE SUPERFAMILY PROTEIN C4A8.06C"/>
    <property type="match status" value="1"/>
</dbReference>
<dbReference type="Proteomes" id="UP000285120">
    <property type="component" value="Unassembled WGS sequence"/>
</dbReference>
<organism evidence="3 4">
    <name type="scientific">Sinobaca qinghaiensis</name>
    <dbReference type="NCBI Taxonomy" id="342944"/>
    <lineage>
        <taxon>Bacteria</taxon>
        <taxon>Bacillati</taxon>
        <taxon>Bacillota</taxon>
        <taxon>Bacilli</taxon>
        <taxon>Bacillales</taxon>
        <taxon>Sporolactobacillaceae</taxon>
        <taxon>Sinobaca</taxon>
    </lineage>
</organism>
<dbReference type="PANTHER" id="PTHR48081:SF8">
    <property type="entry name" value="ALPHA_BETA HYDROLASE FOLD-3 DOMAIN-CONTAINING PROTEIN-RELATED"/>
    <property type="match status" value="1"/>
</dbReference>